<dbReference type="InterPro" id="IPR036123">
    <property type="entry name" value="Me_mOase_sf_g"/>
</dbReference>
<organism evidence="1 2">
    <name type="scientific">Methylocystis bryophila</name>
    <dbReference type="NCBI Taxonomy" id="655015"/>
    <lineage>
        <taxon>Bacteria</taxon>
        <taxon>Pseudomonadati</taxon>
        <taxon>Pseudomonadota</taxon>
        <taxon>Alphaproteobacteria</taxon>
        <taxon>Hyphomicrobiales</taxon>
        <taxon>Methylocystaceae</taxon>
        <taxon>Methylocystis</taxon>
    </lineage>
</organism>
<dbReference type="GO" id="GO:0015049">
    <property type="term" value="F:methane monooxygenase [NAD(P)H] activity"/>
    <property type="evidence" value="ECO:0007669"/>
    <property type="project" value="InterPro"/>
</dbReference>
<keyword evidence="1" id="KW-0503">Monooxygenase</keyword>
<dbReference type="InterPro" id="IPR015953">
    <property type="entry name" value="Me_mOase_g_dom2"/>
</dbReference>
<dbReference type="PIRSF" id="PIRSF018503">
    <property type="entry name" value="Me_mOase_g"/>
    <property type="match status" value="1"/>
</dbReference>
<dbReference type="Pfam" id="PF02964">
    <property type="entry name" value="MeMO_Hyd_G"/>
    <property type="match status" value="1"/>
</dbReference>
<dbReference type="OrthoDB" id="4620104at2"/>
<dbReference type="EMBL" id="CP019948">
    <property type="protein sequence ID" value="ARN82025.1"/>
    <property type="molecule type" value="Genomic_DNA"/>
</dbReference>
<dbReference type="SUPFAM" id="SSF47152">
    <property type="entry name" value="Methane monooxygenase hydrolase, gamma subunit"/>
    <property type="match status" value="1"/>
</dbReference>
<protein>
    <submittedName>
        <fullName evidence="1">Methane monooxygenase</fullName>
    </submittedName>
</protein>
<reference evidence="1 2" key="1">
    <citation type="submission" date="2017-02" db="EMBL/GenBank/DDBJ databases">
        <authorList>
            <person name="Peterson S.W."/>
        </authorList>
    </citation>
    <scope>NUCLEOTIDE SEQUENCE [LARGE SCALE GENOMIC DNA]</scope>
    <source>
        <strain evidence="1 2">S285</strain>
    </source>
</reference>
<dbReference type="InterPro" id="IPR004222">
    <property type="entry name" value="Me_mOase_g"/>
</dbReference>
<dbReference type="InterPro" id="IPR015952">
    <property type="entry name" value="Me_mOase_g_dom1"/>
</dbReference>
<dbReference type="NCBIfam" id="NF045805">
    <property type="entry name" value="MethMoxGammaMmoZ"/>
    <property type="match status" value="1"/>
</dbReference>
<gene>
    <name evidence="1" type="ORF">B1812_14125</name>
</gene>
<evidence type="ECO:0000313" key="2">
    <source>
        <dbReference type="Proteomes" id="UP000193978"/>
    </source>
</evidence>
<sequence>MAKGERIHDNATRSEWEARIAKLTTVDQATKFIQEFRINYTSPWRKSYALDVDYQFIERKIEEKLSQLKVAQLKPADLVTKATTGEDAATVSATWIAKIKAARTKYEAERIHAEFRQLYKPPVLPVNVFLRTDAALGTVLMELRNTDYYATPLEGLRRERGVKVLHLQVAS</sequence>
<keyword evidence="1" id="KW-0560">Oxidoreductase</keyword>
<keyword evidence="2" id="KW-1185">Reference proteome</keyword>
<dbReference type="AlphaFoldDB" id="A0A1W6MWT4"/>
<accession>A0A1W6MWT4</accession>
<dbReference type="STRING" id="655015.B1812_14125"/>
<dbReference type="RefSeq" id="WP_085772148.1">
    <property type="nucleotide sequence ID" value="NZ_AP027149.1"/>
</dbReference>
<evidence type="ECO:0000313" key="1">
    <source>
        <dbReference type="EMBL" id="ARN82025.1"/>
    </source>
</evidence>
<name>A0A1W6MWT4_9HYPH</name>
<dbReference type="InterPro" id="IPR054953">
    <property type="entry name" value="MethMoxGammaMmoZ"/>
</dbReference>
<dbReference type="GO" id="GO:0015947">
    <property type="term" value="P:methane metabolic process"/>
    <property type="evidence" value="ECO:0007669"/>
    <property type="project" value="InterPro"/>
</dbReference>
<dbReference type="Proteomes" id="UP000193978">
    <property type="component" value="Chromosome"/>
</dbReference>
<proteinExistence type="predicted"/>
<dbReference type="KEGG" id="mbry:B1812_14125"/>
<dbReference type="Gene3D" id="1.20.1280.10">
    <property type="entry name" value="Methane monooxygenase, gamma chain, domain 1"/>
    <property type="match status" value="1"/>
</dbReference>
<dbReference type="Gene3D" id="1.20.1280.30">
    <property type="entry name" value="Methane monooxygenase, gamma chain, domain 2"/>
    <property type="match status" value="1"/>
</dbReference>